<evidence type="ECO:0000313" key="2">
    <source>
        <dbReference type="Proteomes" id="UP000799779"/>
    </source>
</evidence>
<gene>
    <name evidence="1" type="ORF">P154DRAFT_530882</name>
</gene>
<dbReference type="Proteomes" id="UP000799779">
    <property type="component" value="Unassembled WGS sequence"/>
</dbReference>
<organism evidence="1 2">
    <name type="scientific">Amniculicola lignicola CBS 123094</name>
    <dbReference type="NCBI Taxonomy" id="1392246"/>
    <lineage>
        <taxon>Eukaryota</taxon>
        <taxon>Fungi</taxon>
        <taxon>Dikarya</taxon>
        <taxon>Ascomycota</taxon>
        <taxon>Pezizomycotina</taxon>
        <taxon>Dothideomycetes</taxon>
        <taxon>Pleosporomycetidae</taxon>
        <taxon>Pleosporales</taxon>
        <taxon>Amniculicolaceae</taxon>
        <taxon>Amniculicola</taxon>
    </lineage>
</organism>
<dbReference type="InterPro" id="IPR022085">
    <property type="entry name" value="OpdG"/>
</dbReference>
<evidence type="ECO:0000313" key="1">
    <source>
        <dbReference type="EMBL" id="KAF2005226.1"/>
    </source>
</evidence>
<keyword evidence="2" id="KW-1185">Reference proteome</keyword>
<dbReference type="EMBL" id="ML977564">
    <property type="protein sequence ID" value="KAF2005226.1"/>
    <property type="molecule type" value="Genomic_DNA"/>
</dbReference>
<proteinExistence type="predicted"/>
<dbReference type="PANTHER" id="PTHR38797:SF4">
    <property type="entry name" value="NUCLEAR PORE COMPLEX PROTEIN NUP85"/>
    <property type="match status" value="1"/>
</dbReference>
<dbReference type="InterPro" id="IPR053204">
    <property type="entry name" value="Oxopyrrolidines_Biosynth-assoc"/>
</dbReference>
<dbReference type="AlphaFoldDB" id="A0A6A5X2C3"/>
<dbReference type="OrthoDB" id="3350591at2759"/>
<dbReference type="PANTHER" id="PTHR38797">
    <property type="entry name" value="NUCLEAR PORE COMPLEX PROTEIN NUP85-RELATED"/>
    <property type="match status" value="1"/>
</dbReference>
<accession>A0A6A5X2C3</accession>
<reference evidence="1" key="1">
    <citation type="journal article" date="2020" name="Stud. Mycol.">
        <title>101 Dothideomycetes genomes: a test case for predicting lifestyles and emergence of pathogens.</title>
        <authorList>
            <person name="Haridas S."/>
            <person name="Albert R."/>
            <person name="Binder M."/>
            <person name="Bloem J."/>
            <person name="Labutti K."/>
            <person name="Salamov A."/>
            <person name="Andreopoulos B."/>
            <person name="Baker S."/>
            <person name="Barry K."/>
            <person name="Bills G."/>
            <person name="Bluhm B."/>
            <person name="Cannon C."/>
            <person name="Castanera R."/>
            <person name="Culley D."/>
            <person name="Daum C."/>
            <person name="Ezra D."/>
            <person name="Gonzalez J."/>
            <person name="Henrissat B."/>
            <person name="Kuo A."/>
            <person name="Liang C."/>
            <person name="Lipzen A."/>
            <person name="Lutzoni F."/>
            <person name="Magnuson J."/>
            <person name="Mondo S."/>
            <person name="Nolan M."/>
            <person name="Ohm R."/>
            <person name="Pangilinan J."/>
            <person name="Park H.-J."/>
            <person name="Ramirez L."/>
            <person name="Alfaro M."/>
            <person name="Sun H."/>
            <person name="Tritt A."/>
            <person name="Yoshinaga Y."/>
            <person name="Zwiers L.-H."/>
            <person name="Turgeon B."/>
            <person name="Goodwin S."/>
            <person name="Spatafora J."/>
            <person name="Crous P."/>
            <person name="Grigoriev I."/>
        </authorList>
    </citation>
    <scope>NUCLEOTIDE SEQUENCE</scope>
    <source>
        <strain evidence="1">CBS 123094</strain>
    </source>
</reference>
<sequence>MGEGFVADGVKRAAQVPKPELRSSMMRRLSIKRTAYKGAEKSVVGIQWRGKTNLVGHSHSGRMTAYITACITASQHPAQHSTLFTSHHFFLHPQRYTLSTRHSNMTSDDERFEDAESDTPQVDQWELERAQKVQEAISNSSDEAKAIDAIAEIRGWFSPSADSIFYAAVQEYLDDKLDLTEAERKISGHIDKASSEKEEGIDFMDLWYSVLHSAKRISFRNATAHDKLIELLGVIEKHPNINGLPYLGMAVREAWNDCPGVGAGFSVPEIHAFANFNYFLARLTKEQVMEFWIYVIWAMRSALEDVFKDDGPDDAHVPATAIQKYDANIPAASAWVLIMGKEIYRKEEDLTPKSKNEGNPAKGGELWAGRPEFSKDRWVLWKKRFQEISQMQEIAEDTRKSAKEAFDAMEQELVQ</sequence>
<protein>
    <submittedName>
        <fullName evidence="1">Uncharacterized protein</fullName>
    </submittedName>
</protein>
<dbReference type="Pfam" id="PF12311">
    <property type="entry name" value="DUF3632"/>
    <property type="match status" value="1"/>
</dbReference>
<name>A0A6A5X2C3_9PLEO</name>